<organism evidence="9 10">
    <name type="scientific">Vibrio mediterranei</name>
    <dbReference type="NCBI Taxonomy" id="689"/>
    <lineage>
        <taxon>Bacteria</taxon>
        <taxon>Pseudomonadati</taxon>
        <taxon>Pseudomonadota</taxon>
        <taxon>Gammaproteobacteria</taxon>
        <taxon>Vibrionales</taxon>
        <taxon>Vibrionaceae</taxon>
        <taxon>Vibrio</taxon>
    </lineage>
</organism>
<feature type="compositionally biased region" description="Polar residues" evidence="7">
    <location>
        <begin position="764"/>
        <end position="785"/>
    </location>
</feature>
<dbReference type="GO" id="GO:0004519">
    <property type="term" value="F:endonuclease activity"/>
    <property type="evidence" value="ECO:0007669"/>
    <property type="project" value="UniProtKB-KW"/>
</dbReference>
<keyword evidence="4" id="KW-0540">Nuclease</keyword>
<dbReference type="RefSeq" id="WP_124941191.1">
    <property type="nucleotide sequence ID" value="NZ_CP033577.1"/>
</dbReference>
<comment type="similarity">
    <text evidence="2">Belongs to the phage GPA family.</text>
</comment>
<protein>
    <submittedName>
        <fullName evidence="9">Replication endonuclease</fullName>
    </submittedName>
</protein>
<proteinExistence type="inferred from homology"/>
<evidence type="ECO:0000256" key="3">
    <source>
        <dbReference type="ARBA" id="ARBA00022705"/>
    </source>
</evidence>
<keyword evidence="3" id="KW-0235">DNA replication</keyword>
<dbReference type="InterPro" id="IPR008766">
    <property type="entry name" value="Replication_gene_A-like"/>
</dbReference>
<feature type="compositionally biased region" description="Basic and acidic residues" evidence="7">
    <location>
        <begin position="786"/>
        <end position="795"/>
    </location>
</feature>
<gene>
    <name evidence="9" type="ORF">ECB94_07255</name>
</gene>
<feature type="region of interest" description="Disordered" evidence="7">
    <location>
        <begin position="764"/>
        <end position="795"/>
    </location>
</feature>
<dbReference type="AlphaFoldDB" id="A0A3G4VE94"/>
<evidence type="ECO:0000256" key="7">
    <source>
        <dbReference type="SAM" id="MobiDB-lite"/>
    </source>
</evidence>
<evidence type="ECO:0000256" key="1">
    <source>
        <dbReference type="ARBA" id="ARBA00003293"/>
    </source>
</evidence>
<evidence type="ECO:0000256" key="4">
    <source>
        <dbReference type="ARBA" id="ARBA00022722"/>
    </source>
</evidence>
<dbReference type="Pfam" id="PF05840">
    <property type="entry name" value="Phage_GPA"/>
    <property type="match status" value="1"/>
</dbReference>
<keyword evidence="5 9" id="KW-0255">Endonuclease</keyword>
<evidence type="ECO:0000256" key="6">
    <source>
        <dbReference type="ARBA" id="ARBA00022801"/>
    </source>
</evidence>
<feature type="domain" description="Replication gene A protein-like" evidence="8">
    <location>
        <begin position="181"/>
        <end position="522"/>
    </location>
</feature>
<name>A0A3G4VE94_9VIBR</name>
<sequence>MNNLTEPTEIELYDYPWQAPLTPVEEACFASRFSSINEEPEDLTILERQMFEASPSDHKWRQNFFANTPDYLAKYFAKRYVSLINQGDRKAANTFLREKMEPAQKRVELVMKSYQSLPTIHKVTLLSKEHCDEDPFHPVFFTEHGLPEQFTKKQMAFDFEKAEKNHKPVKNRILAELELDELKEMAFTITKIIDSYWGMTAERNAFDSEGKSEREIEHLTNKVIVIAYEQVSIFVREHFGIKPPRKYKKQTPNSAASDISRMIDEKWWYGRLVRSRKIMREHLAIAMGQVSNKASPYSSWDCVREHQTQQKANYNYIKQNVLIDNESGEEFDLWDIFKKSNANPAIRRHELMVRCRGCEDIGNELGLQGLFLTLTTPSSYHNHYKRGGFVAHWNGASPRDAQSYLNNVWQRIRSKLGREGIRWFGVRVAEPHHDGTPHWHLLIWVKPEEVSQVRHIFIDYATKADREELHPSFDRKEKRAAKKENIRGPMNYKPRCDFGYIDPEKGTATGYIAKYISKNIDGFAMDDLVSDETGKSVKDMAKNVGAWKSRWAIRQFQFFGGAPVTTYRELRRFANHDRTSFQNYLSQLNREELIAIYEEMEVKVSRKFVGPAIPVELLRVNPRFDSLYVKLLLGEAYQPDIEHPITTVSDVMKAADTGNWHCYIMGQGGPFVKREELLITNSYEVMPFASPHGEAVRKLDGFDVTGKFFKTRIKTYTIVAKAKPEMQKQVDYEFDKPSENPSTWNFKKRTVSFVEVTKEDASTRGSEATAIGSSAASRSSVNNCTEPDRGSKQVRELSPDIEYEIKRLIEEYDLSESFRSDLIRGRVIQLSKEKSIKLRFGATERQPDHLVYQHKQQIDLSWLDEDKPEEVILSDDDEDYAQPNLSCFGMHRPASKSWADYADLVEEDDWPLA</sequence>
<evidence type="ECO:0000256" key="2">
    <source>
        <dbReference type="ARBA" id="ARBA00009260"/>
    </source>
</evidence>
<evidence type="ECO:0000259" key="8">
    <source>
        <dbReference type="Pfam" id="PF05840"/>
    </source>
</evidence>
<comment type="function">
    <text evidence="1">Possible endonuclease which induces a single-strand cut and initiates DNA replication.</text>
</comment>
<accession>A0A3G4VE94</accession>
<dbReference type="GO" id="GO:0006260">
    <property type="term" value="P:DNA replication"/>
    <property type="evidence" value="ECO:0007669"/>
    <property type="project" value="UniProtKB-KW"/>
</dbReference>
<dbReference type="GO" id="GO:0016787">
    <property type="term" value="F:hydrolase activity"/>
    <property type="evidence" value="ECO:0007669"/>
    <property type="project" value="UniProtKB-KW"/>
</dbReference>
<dbReference type="Proteomes" id="UP000279760">
    <property type="component" value="Chromosome 1"/>
</dbReference>
<dbReference type="EMBL" id="CP033577">
    <property type="protein sequence ID" value="AYV23034.1"/>
    <property type="molecule type" value="Genomic_DNA"/>
</dbReference>
<evidence type="ECO:0000256" key="5">
    <source>
        <dbReference type="ARBA" id="ARBA00022759"/>
    </source>
</evidence>
<reference evidence="9 10" key="1">
    <citation type="submission" date="2018-11" db="EMBL/GenBank/DDBJ databases">
        <title>Complete Genome Sequence of Vbrio mediterranei 117-T6: a Potential Pathogen Bacteria Isolated from the Conchocelis of Pyropia.</title>
        <authorList>
            <person name="Liu Q."/>
        </authorList>
    </citation>
    <scope>NUCLEOTIDE SEQUENCE [LARGE SCALE GENOMIC DNA]</scope>
    <source>
        <strain evidence="9 10">117-T6</strain>
    </source>
</reference>
<keyword evidence="6" id="KW-0378">Hydrolase</keyword>
<evidence type="ECO:0000313" key="9">
    <source>
        <dbReference type="EMBL" id="AYV23034.1"/>
    </source>
</evidence>
<evidence type="ECO:0000313" key="10">
    <source>
        <dbReference type="Proteomes" id="UP000279760"/>
    </source>
</evidence>